<dbReference type="Proteomes" id="UP001530400">
    <property type="component" value="Unassembled WGS sequence"/>
</dbReference>
<keyword evidence="1" id="KW-0479">Metal-binding</keyword>
<evidence type="ECO:0000256" key="2">
    <source>
        <dbReference type="ARBA" id="ARBA00022771"/>
    </source>
</evidence>
<dbReference type="AlphaFoldDB" id="A0ABD3NI40"/>
<dbReference type="InterPro" id="IPR036020">
    <property type="entry name" value="WW_dom_sf"/>
</dbReference>
<dbReference type="PROSITE" id="PS50020">
    <property type="entry name" value="WW_DOMAIN_2"/>
    <property type="match status" value="1"/>
</dbReference>
<dbReference type="SUPFAM" id="SSF57667">
    <property type="entry name" value="beta-beta-alpha zinc fingers"/>
    <property type="match status" value="1"/>
</dbReference>
<dbReference type="PANTHER" id="PTHR31148">
    <property type="entry name" value="U1 SMALL NUCLEAR RIBONUCLEOPROTEIN C"/>
    <property type="match status" value="1"/>
</dbReference>
<dbReference type="InterPro" id="IPR017340">
    <property type="entry name" value="U1_snRNP-C"/>
</dbReference>
<dbReference type="GO" id="GO:0008270">
    <property type="term" value="F:zinc ion binding"/>
    <property type="evidence" value="ECO:0007669"/>
    <property type="project" value="UniProtKB-KW"/>
</dbReference>
<sequence>MPRFFDDYSNTYLTHDSAAGRKQQRRGWKFRENFKLHYEKHLEEWRAGPMGLASAQQAFLRTRRNPANGQIAPTDDMVPPLPEGWKEELDEATGIYYYTNDQSGERSWVRPGFQPPGLGGPMGGMGGPPPPIMMSGPPPQGPPPPGQFAQPPPQFPPPPGKFSVVHF</sequence>
<dbReference type="EMBL" id="JALLPJ020001143">
    <property type="protein sequence ID" value="KAL3775666.1"/>
    <property type="molecule type" value="Genomic_DNA"/>
</dbReference>
<feature type="compositionally biased region" description="Pro residues" evidence="4">
    <location>
        <begin position="127"/>
        <end position="160"/>
    </location>
</feature>
<dbReference type="InterPro" id="IPR001202">
    <property type="entry name" value="WW_dom"/>
</dbReference>
<proteinExistence type="predicted"/>
<evidence type="ECO:0000256" key="4">
    <source>
        <dbReference type="SAM" id="MobiDB-lite"/>
    </source>
</evidence>
<dbReference type="Gene3D" id="3.30.160.60">
    <property type="entry name" value="Classic Zinc Finger"/>
    <property type="match status" value="1"/>
</dbReference>
<protein>
    <recommendedName>
        <fullName evidence="5">WW domain-containing protein</fullName>
    </recommendedName>
</protein>
<feature type="compositionally biased region" description="Gly residues" evidence="4">
    <location>
        <begin position="117"/>
        <end position="126"/>
    </location>
</feature>
<evidence type="ECO:0000256" key="3">
    <source>
        <dbReference type="ARBA" id="ARBA00022833"/>
    </source>
</evidence>
<gene>
    <name evidence="6" type="ORF">ACHAWO_002695</name>
</gene>
<keyword evidence="2" id="KW-0863">Zinc-finger</keyword>
<dbReference type="SMART" id="SM00456">
    <property type="entry name" value="WW"/>
    <property type="match status" value="1"/>
</dbReference>
<dbReference type="Pfam" id="PF06220">
    <property type="entry name" value="zf-U1"/>
    <property type="match status" value="1"/>
</dbReference>
<dbReference type="InterPro" id="IPR036236">
    <property type="entry name" value="Znf_C2H2_sf"/>
</dbReference>
<dbReference type="Gene3D" id="2.20.70.10">
    <property type="match status" value="1"/>
</dbReference>
<dbReference type="Pfam" id="PF00397">
    <property type="entry name" value="WW"/>
    <property type="match status" value="1"/>
</dbReference>
<evidence type="ECO:0000313" key="7">
    <source>
        <dbReference type="Proteomes" id="UP001530400"/>
    </source>
</evidence>
<comment type="caution">
    <text evidence="6">The sequence shown here is derived from an EMBL/GenBank/DDBJ whole genome shotgun (WGS) entry which is preliminary data.</text>
</comment>
<name>A0ABD3NI40_9STRA</name>
<keyword evidence="7" id="KW-1185">Reference proteome</keyword>
<feature type="domain" description="WW" evidence="5">
    <location>
        <begin position="79"/>
        <end position="113"/>
    </location>
</feature>
<keyword evidence="3" id="KW-0862">Zinc</keyword>
<evidence type="ECO:0000259" key="5">
    <source>
        <dbReference type="PROSITE" id="PS50020"/>
    </source>
</evidence>
<evidence type="ECO:0000256" key="1">
    <source>
        <dbReference type="ARBA" id="ARBA00022723"/>
    </source>
</evidence>
<dbReference type="PIRSF" id="PIRSF037969">
    <property type="entry name" value="U1_snRNP-C"/>
    <property type="match status" value="1"/>
</dbReference>
<dbReference type="PANTHER" id="PTHR31148:SF1">
    <property type="entry name" value="U1 SMALL NUCLEAR RIBONUCLEOPROTEIN C"/>
    <property type="match status" value="1"/>
</dbReference>
<organism evidence="6 7">
    <name type="scientific">Cyclotella atomus</name>
    <dbReference type="NCBI Taxonomy" id="382360"/>
    <lineage>
        <taxon>Eukaryota</taxon>
        <taxon>Sar</taxon>
        <taxon>Stramenopiles</taxon>
        <taxon>Ochrophyta</taxon>
        <taxon>Bacillariophyta</taxon>
        <taxon>Coscinodiscophyceae</taxon>
        <taxon>Thalassiosirophycidae</taxon>
        <taxon>Stephanodiscales</taxon>
        <taxon>Stephanodiscaceae</taxon>
        <taxon>Cyclotella</taxon>
    </lineage>
</organism>
<dbReference type="SUPFAM" id="SSF51045">
    <property type="entry name" value="WW domain"/>
    <property type="match status" value="1"/>
</dbReference>
<evidence type="ECO:0000313" key="6">
    <source>
        <dbReference type="EMBL" id="KAL3775666.1"/>
    </source>
</evidence>
<feature type="region of interest" description="Disordered" evidence="4">
    <location>
        <begin position="117"/>
        <end position="167"/>
    </location>
</feature>
<accession>A0ABD3NI40</accession>
<reference evidence="6 7" key="1">
    <citation type="submission" date="2024-10" db="EMBL/GenBank/DDBJ databases">
        <title>Updated reference genomes for cyclostephanoid diatoms.</title>
        <authorList>
            <person name="Roberts W.R."/>
            <person name="Alverson A.J."/>
        </authorList>
    </citation>
    <scope>NUCLEOTIDE SEQUENCE [LARGE SCALE GENOMIC DNA]</scope>
    <source>
        <strain evidence="6 7">AJA010-31</strain>
    </source>
</reference>
<dbReference type="InterPro" id="IPR013085">
    <property type="entry name" value="U1-CZ_Znf_C2H2"/>
</dbReference>